<name>A0AAE0BJ14_9CHLO</name>
<dbReference type="PANTHER" id="PTHR35712">
    <property type="entry name" value="MYOSIN HEAVY CHAIN-LIKE PROTEIN"/>
    <property type="match status" value="1"/>
</dbReference>
<keyword evidence="4" id="KW-1185">Reference proteome</keyword>
<accession>A0AAE0BJ14</accession>
<comment type="caution">
    <text evidence="3">The sequence shown here is derived from an EMBL/GenBank/DDBJ whole genome shotgun (WGS) entry which is preliminary data.</text>
</comment>
<dbReference type="EMBL" id="LGRX02034864">
    <property type="protein sequence ID" value="KAK3236750.1"/>
    <property type="molecule type" value="Genomic_DNA"/>
</dbReference>
<gene>
    <name evidence="3" type="ORF">CYMTET_53126</name>
</gene>
<protein>
    <submittedName>
        <fullName evidence="3">Uncharacterized protein</fullName>
    </submittedName>
</protein>
<evidence type="ECO:0000313" key="4">
    <source>
        <dbReference type="Proteomes" id="UP001190700"/>
    </source>
</evidence>
<sequence length="414" mass="45081">MASRPPWRLLFDLTPTSVLSSNLLPSLLFTSARSPSPHCPHLAGTPPTPVAPVQIRRTSLLPSPCSLHDASGSNAPELARTVEVLQDQRCSPLSGDAAGIVVLRVKRVPEIAAYDHENETIKIQLSETTQQKVDALMLLSQQEERENLKVHEVNVLNDRVRALQEQLAQATEQKVQGLMVEAELRKEKAQWSTIEKDLRHQIKNANNLASTLLSEDSTRPPGPPKRSWFSRRLSGGSGASPASSPQADDPAARRGSDPRIGELSVENVELKEQLANMQRLAMSARRLRMSLVSVEGVAAKTSTSSDVGSLDALIEEVRMLQFAFNMTTAPAMEPSVDGETALTTERLTTDCDPREELVALLAFAASLRKELMSVKMMDANNPFVLSSVETVGNASWSPETSSTILPSVEVNSMP</sequence>
<dbReference type="Proteomes" id="UP001190700">
    <property type="component" value="Unassembled WGS sequence"/>
</dbReference>
<evidence type="ECO:0000256" key="2">
    <source>
        <dbReference type="SAM" id="MobiDB-lite"/>
    </source>
</evidence>
<feature type="compositionally biased region" description="Basic and acidic residues" evidence="2">
    <location>
        <begin position="250"/>
        <end position="260"/>
    </location>
</feature>
<feature type="coiled-coil region" evidence="1">
    <location>
        <begin position="260"/>
        <end position="287"/>
    </location>
</feature>
<evidence type="ECO:0000256" key="1">
    <source>
        <dbReference type="SAM" id="Coils"/>
    </source>
</evidence>
<keyword evidence="1" id="KW-0175">Coiled coil</keyword>
<feature type="compositionally biased region" description="Low complexity" evidence="2">
    <location>
        <begin position="239"/>
        <end position="249"/>
    </location>
</feature>
<organism evidence="3 4">
    <name type="scientific">Cymbomonas tetramitiformis</name>
    <dbReference type="NCBI Taxonomy" id="36881"/>
    <lineage>
        <taxon>Eukaryota</taxon>
        <taxon>Viridiplantae</taxon>
        <taxon>Chlorophyta</taxon>
        <taxon>Pyramimonadophyceae</taxon>
        <taxon>Pyramimonadales</taxon>
        <taxon>Pyramimonadaceae</taxon>
        <taxon>Cymbomonas</taxon>
    </lineage>
</organism>
<evidence type="ECO:0000313" key="3">
    <source>
        <dbReference type="EMBL" id="KAK3236750.1"/>
    </source>
</evidence>
<proteinExistence type="predicted"/>
<reference evidence="3 4" key="1">
    <citation type="journal article" date="2015" name="Genome Biol. Evol.">
        <title>Comparative Genomics of a Bacterivorous Green Alga Reveals Evolutionary Causalities and Consequences of Phago-Mixotrophic Mode of Nutrition.</title>
        <authorList>
            <person name="Burns J.A."/>
            <person name="Paasch A."/>
            <person name="Narechania A."/>
            <person name="Kim E."/>
        </authorList>
    </citation>
    <scope>NUCLEOTIDE SEQUENCE [LARGE SCALE GENOMIC DNA]</scope>
    <source>
        <strain evidence="3 4">PLY_AMNH</strain>
    </source>
</reference>
<dbReference type="PANTHER" id="PTHR35712:SF1">
    <property type="entry name" value="MYOSIN HEAVY CHAIN-LIKE PROTEIN"/>
    <property type="match status" value="1"/>
</dbReference>
<feature type="region of interest" description="Disordered" evidence="2">
    <location>
        <begin position="210"/>
        <end position="260"/>
    </location>
</feature>
<dbReference type="AlphaFoldDB" id="A0AAE0BJ14"/>